<organism evidence="4 5">
    <name type="scientific">Ditylenchus dipsaci</name>
    <dbReference type="NCBI Taxonomy" id="166011"/>
    <lineage>
        <taxon>Eukaryota</taxon>
        <taxon>Metazoa</taxon>
        <taxon>Ecdysozoa</taxon>
        <taxon>Nematoda</taxon>
        <taxon>Chromadorea</taxon>
        <taxon>Rhabditida</taxon>
        <taxon>Tylenchina</taxon>
        <taxon>Tylenchomorpha</taxon>
        <taxon>Sphaerularioidea</taxon>
        <taxon>Anguinidae</taxon>
        <taxon>Anguininae</taxon>
        <taxon>Ditylenchus</taxon>
    </lineage>
</organism>
<keyword evidence="1 3" id="KW-0732">Signal</keyword>
<reference evidence="5" key="1">
    <citation type="submission" date="2022-11" db="UniProtKB">
        <authorList>
            <consortium name="WormBaseParasite"/>
        </authorList>
    </citation>
    <scope>IDENTIFICATION</scope>
</reference>
<dbReference type="PANTHER" id="PTHR15337:SF23">
    <property type="entry name" value="THIOREDOXIN DOMAIN-CONTAINING PROTEIN"/>
    <property type="match status" value="1"/>
</dbReference>
<dbReference type="SUPFAM" id="SSF52833">
    <property type="entry name" value="Thioredoxin-like"/>
    <property type="match status" value="1"/>
</dbReference>
<keyword evidence="4" id="KW-1185">Reference proteome</keyword>
<sequence>MLVHNILLLLLISSLVIAEKAEENTESTFDTETEKSKSAEDTKSETTGNDLSHGFGKDIDWVDWKQAISIAMDVDKPIFLLIHKTWCGACKLLKQSFETSAKRLS</sequence>
<feature type="region of interest" description="Disordered" evidence="2">
    <location>
        <begin position="23"/>
        <end position="53"/>
    </location>
</feature>
<dbReference type="Gene3D" id="3.40.30.10">
    <property type="entry name" value="Glutaredoxin"/>
    <property type="match status" value="1"/>
</dbReference>
<name>A0A915DBT7_9BILA</name>
<dbReference type="PROSITE" id="PS00194">
    <property type="entry name" value="THIOREDOXIN_1"/>
    <property type="match status" value="1"/>
</dbReference>
<dbReference type="PANTHER" id="PTHR15337">
    <property type="entry name" value="ANTERIOR GRADIENT PROTEIN-RELATED"/>
    <property type="match status" value="1"/>
</dbReference>
<evidence type="ECO:0000256" key="2">
    <source>
        <dbReference type="SAM" id="MobiDB-lite"/>
    </source>
</evidence>
<feature type="compositionally biased region" description="Basic and acidic residues" evidence="2">
    <location>
        <begin position="32"/>
        <end position="44"/>
    </location>
</feature>
<evidence type="ECO:0000256" key="3">
    <source>
        <dbReference type="SAM" id="SignalP"/>
    </source>
</evidence>
<feature type="chain" id="PRO_5036757591" evidence="3">
    <location>
        <begin position="19"/>
        <end position="105"/>
    </location>
</feature>
<evidence type="ECO:0000313" key="5">
    <source>
        <dbReference type="WBParaSite" id="jg17771"/>
    </source>
</evidence>
<feature type="signal peptide" evidence="3">
    <location>
        <begin position="1"/>
        <end position="18"/>
    </location>
</feature>
<dbReference type="GO" id="GO:0005783">
    <property type="term" value="C:endoplasmic reticulum"/>
    <property type="evidence" value="ECO:0007669"/>
    <property type="project" value="TreeGrafter"/>
</dbReference>
<dbReference type="InterPro" id="IPR036249">
    <property type="entry name" value="Thioredoxin-like_sf"/>
</dbReference>
<dbReference type="InterPro" id="IPR051099">
    <property type="entry name" value="AGR/TXD"/>
</dbReference>
<proteinExistence type="predicted"/>
<protein>
    <submittedName>
        <fullName evidence="5">Thioredoxin domain-containing protein</fullName>
    </submittedName>
</protein>
<dbReference type="WBParaSite" id="jg17771">
    <property type="protein sequence ID" value="jg17771"/>
    <property type="gene ID" value="jg17771"/>
</dbReference>
<accession>A0A915DBT7</accession>
<dbReference type="InterPro" id="IPR017937">
    <property type="entry name" value="Thioredoxin_CS"/>
</dbReference>
<evidence type="ECO:0000256" key="1">
    <source>
        <dbReference type="ARBA" id="ARBA00022729"/>
    </source>
</evidence>
<dbReference type="Proteomes" id="UP000887574">
    <property type="component" value="Unplaced"/>
</dbReference>
<dbReference type="AlphaFoldDB" id="A0A915DBT7"/>
<evidence type="ECO:0000313" key="4">
    <source>
        <dbReference type="Proteomes" id="UP000887574"/>
    </source>
</evidence>